<reference evidence="2 3" key="1">
    <citation type="journal article" date="2019" name="Emerg. Microbes Infect.">
        <title>Comprehensive subspecies identification of 175 nontuberculous mycobacteria species based on 7547 genomic profiles.</title>
        <authorList>
            <person name="Matsumoto Y."/>
            <person name="Kinjo T."/>
            <person name="Motooka D."/>
            <person name="Nabeya D."/>
            <person name="Jung N."/>
            <person name="Uechi K."/>
            <person name="Horii T."/>
            <person name="Iida T."/>
            <person name="Fujita J."/>
            <person name="Nakamura S."/>
        </authorList>
    </citation>
    <scope>NUCLEOTIDE SEQUENCE [LARGE SCALE GENOMIC DNA]</scope>
    <source>
        <strain evidence="2 3">JCM 30996</strain>
    </source>
</reference>
<name>A0A7I9ZJT2_9MYCO</name>
<proteinExistence type="predicted"/>
<dbReference type="Proteomes" id="UP000465304">
    <property type="component" value="Unassembled WGS sequence"/>
</dbReference>
<organism evidence="2 3">
    <name type="scientific">Mycolicibacterium hippocampi</name>
    <dbReference type="NCBI Taxonomy" id="659824"/>
    <lineage>
        <taxon>Bacteria</taxon>
        <taxon>Bacillati</taxon>
        <taxon>Actinomycetota</taxon>
        <taxon>Actinomycetes</taxon>
        <taxon>Mycobacteriales</taxon>
        <taxon>Mycobacteriaceae</taxon>
        <taxon>Mycolicibacterium</taxon>
    </lineage>
</organism>
<evidence type="ECO:0000313" key="2">
    <source>
        <dbReference type="EMBL" id="GFH00967.1"/>
    </source>
</evidence>
<comment type="caution">
    <text evidence="2">The sequence shown here is derived from an EMBL/GenBank/DDBJ whole genome shotgun (WGS) entry which is preliminary data.</text>
</comment>
<dbReference type="EMBL" id="BLLB01000002">
    <property type="protein sequence ID" value="GFH00967.1"/>
    <property type="molecule type" value="Genomic_DNA"/>
</dbReference>
<evidence type="ECO:0000313" key="3">
    <source>
        <dbReference type="Proteomes" id="UP000465304"/>
    </source>
</evidence>
<keyword evidence="3" id="KW-1185">Reference proteome</keyword>
<evidence type="ECO:0000256" key="1">
    <source>
        <dbReference type="SAM" id="MobiDB-lite"/>
    </source>
</evidence>
<dbReference type="AlphaFoldDB" id="A0A7I9ZJT2"/>
<gene>
    <name evidence="2" type="ORF">MHIP_14500</name>
</gene>
<protein>
    <submittedName>
        <fullName evidence="2">Uncharacterized protein</fullName>
    </submittedName>
</protein>
<sequence>MSKTFDTWWEQSGQHWAAAVLENDGTLWTDSMDERRALFDRRHQRPDPPQGMAPIESIRSYQRSYSNVEPTQHNRSIVVRPRAA</sequence>
<feature type="compositionally biased region" description="Polar residues" evidence="1">
    <location>
        <begin position="65"/>
        <end position="75"/>
    </location>
</feature>
<accession>A0A7I9ZJT2</accession>
<feature type="region of interest" description="Disordered" evidence="1">
    <location>
        <begin position="65"/>
        <end position="84"/>
    </location>
</feature>